<gene>
    <name evidence="2" type="ORF">GCM10007391_15580</name>
</gene>
<dbReference type="AlphaFoldDB" id="A0A918JIV2"/>
<accession>A0A918JIV2</accession>
<evidence type="ECO:0000313" key="2">
    <source>
        <dbReference type="EMBL" id="GGW83140.1"/>
    </source>
</evidence>
<keyword evidence="3" id="KW-1185">Reference proteome</keyword>
<keyword evidence="1" id="KW-0472">Membrane</keyword>
<proteinExistence type="predicted"/>
<evidence type="ECO:0000256" key="1">
    <source>
        <dbReference type="SAM" id="Phobius"/>
    </source>
</evidence>
<reference evidence="2" key="1">
    <citation type="journal article" date="2014" name="Int. J. Syst. Evol. Microbiol.">
        <title>Complete genome sequence of Corynebacterium casei LMG S-19264T (=DSM 44701T), isolated from a smear-ripened cheese.</title>
        <authorList>
            <consortium name="US DOE Joint Genome Institute (JGI-PGF)"/>
            <person name="Walter F."/>
            <person name="Albersmeier A."/>
            <person name="Kalinowski J."/>
            <person name="Ruckert C."/>
        </authorList>
    </citation>
    <scope>NUCLEOTIDE SEQUENCE</scope>
    <source>
        <strain evidence="2">KCTC 22164</strain>
    </source>
</reference>
<feature type="transmembrane region" description="Helical" evidence="1">
    <location>
        <begin position="12"/>
        <end position="31"/>
    </location>
</feature>
<evidence type="ECO:0000313" key="3">
    <source>
        <dbReference type="Proteomes" id="UP000631300"/>
    </source>
</evidence>
<dbReference type="EMBL" id="BMXP01000003">
    <property type="protein sequence ID" value="GGW83140.1"/>
    <property type="molecule type" value="Genomic_DNA"/>
</dbReference>
<protein>
    <submittedName>
        <fullName evidence="2">Uncharacterized protein</fullName>
    </submittedName>
</protein>
<dbReference type="RefSeq" id="WP_189405089.1">
    <property type="nucleotide sequence ID" value="NZ_BMXP01000003.1"/>
</dbReference>
<keyword evidence="1" id="KW-1133">Transmembrane helix</keyword>
<keyword evidence="1" id="KW-0812">Transmembrane</keyword>
<name>A0A918JIV2_9ALTE</name>
<comment type="caution">
    <text evidence="2">The sequence shown here is derived from an EMBL/GenBank/DDBJ whole genome shotgun (WGS) entry which is preliminary data.</text>
</comment>
<organism evidence="2 3">
    <name type="scientific">Alteromonas halophila</name>
    <dbReference type="NCBI Taxonomy" id="516698"/>
    <lineage>
        <taxon>Bacteria</taxon>
        <taxon>Pseudomonadati</taxon>
        <taxon>Pseudomonadota</taxon>
        <taxon>Gammaproteobacteria</taxon>
        <taxon>Alteromonadales</taxon>
        <taxon>Alteromonadaceae</taxon>
        <taxon>Alteromonas/Salinimonas group</taxon>
        <taxon>Alteromonas</taxon>
    </lineage>
</organism>
<sequence>MSHGFLLRASNFSMLLTLLAFAICTTLAYGFESKFPLFIIAMLHIAQILLAGLFKVSYVTRLVSLKQLGRQVN</sequence>
<dbReference type="Proteomes" id="UP000631300">
    <property type="component" value="Unassembled WGS sequence"/>
</dbReference>
<reference evidence="2" key="2">
    <citation type="submission" date="2020-09" db="EMBL/GenBank/DDBJ databases">
        <authorList>
            <person name="Sun Q."/>
            <person name="Kim S."/>
        </authorList>
    </citation>
    <scope>NUCLEOTIDE SEQUENCE</scope>
    <source>
        <strain evidence="2">KCTC 22164</strain>
    </source>
</reference>
<feature type="transmembrane region" description="Helical" evidence="1">
    <location>
        <begin position="37"/>
        <end position="58"/>
    </location>
</feature>